<keyword evidence="4 5" id="KW-0378">Hydrolase</keyword>
<gene>
    <name evidence="5" type="ORF">JOF55_000222</name>
</gene>
<dbReference type="PANTHER" id="PTHR30302:SF1">
    <property type="entry name" value="HYDROGENASE 2 MATURATION PROTEASE"/>
    <property type="match status" value="1"/>
</dbReference>
<evidence type="ECO:0000256" key="1">
    <source>
        <dbReference type="ARBA" id="ARBA00006814"/>
    </source>
</evidence>
<dbReference type="NCBIfam" id="TIGR00072">
    <property type="entry name" value="hydrog_prot"/>
    <property type="match status" value="1"/>
</dbReference>
<dbReference type="EC" id="3.4.23.-" evidence="5"/>
<dbReference type="Pfam" id="PF01750">
    <property type="entry name" value="HycI"/>
    <property type="match status" value="1"/>
</dbReference>
<proteinExistence type="inferred from homology"/>
<sequence length="168" mass="17283">MSTRVLAAGIGNVFLGDDGFGVEVAGRLTAEPMPEGVYAADFGIRGMHLAYELLQGYDGVLLVDALPRGGEPGTLYVLEPDLDAVEPIGPETNGPAMDAHGMTPDAVLSLCKTLGGNIGRALVVGCEPADCSERMELSEPVAAAVDTAVAKVHELLTELVGTAHRVAG</sequence>
<evidence type="ECO:0000313" key="6">
    <source>
        <dbReference type="Proteomes" id="UP001180845"/>
    </source>
</evidence>
<dbReference type="Gene3D" id="3.40.50.1450">
    <property type="entry name" value="HybD-like"/>
    <property type="match status" value="1"/>
</dbReference>
<comment type="caution">
    <text evidence="5">The sequence shown here is derived from an EMBL/GenBank/DDBJ whole genome shotgun (WGS) entry which is preliminary data.</text>
</comment>
<organism evidence="5 6">
    <name type="scientific">Haloactinomyces albus</name>
    <dbReference type="NCBI Taxonomy" id="1352928"/>
    <lineage>
        <taxon>Bacteria</taxon>
        <taxon>Bacillati</taxon>
        <taxon>Actinomycetota</taxon>
        <taxon>Actinomycetes</taxon>
        <taxon>Actinopolysporales</taxon>
        <taxon>Actinopolysporaceae</taxon>
        <taxon>Haloactinomyces</taxon>
    </lineage>
</organism>
<dbReference type="InterPro" id="IPR023430">
    <property type="entry name" value="Pept_HybD-like_dom_sf"/>
</dbReference>
<dbReference type="EMBL" id="JAVDXW010000001">
    <property type="protein sequence ID" value="MDR7300041.1"/>
    <property type="molecule type" value="Genomic_DNA"/>
</dbReference>
<dbReference type="Proteomes" id="UP001180845">
    <property type="component" value="Unassembled WGS sequence"/>
</dbReference>
<dbReference type="CDD" id="cd06068">
    <property type="entry name" value="H2MP_like-1"/>
    <property type="match status" value="1"/>
</dbReference>
<dbReference type="PANTHER" id="PTHR30302">
    <property type="entry name" value="HYDROGENASE 1 MATURATION PROTEASE"/>
    <property type="match status" value="1"/>
</dbReference>
<protein>
    <submittedName>
        <fullName evidence="5">Hydrogenase maturation protease</fullName>
        <ecNumber evidence="5">3.4.23.-</ecNumber>
    </submittedName>
</protein>
<accession>A0AAE4CK79</accession>
<dbReference type="PRINTS" id="PR00446">
    <property type="entry name" value="HYDRGNUPTAKE"/>
</dbReference>
<keyword evidence="6" id="KW-1185">Reference proteome</keyword>
<dbReference type="GO" id="GO:0008047">
    <property type="term" value="F:enzyme activator activity"/>
    <property type="evidence" value="ECO:0007669"/>
    <property type="project" value="InterPro"/>
</dbReference>
<evidence type="ECO:0000256" key="4">
    <source>
        <dbReference type="ARBA" id="ARBA00022801"/>
    </source>
</evidence>
<dbReference type="RefSeq" id="WP_310268138.1">
    <property type="nucleotide sequence ID" value="NZ_JAVDXW010000001.1"/>
</dbReference>
<evidence type="ECO:0000256" key="2">
    <source>
        <dbReference type="ARBA" id="ARBA00022670"/>
    </source>
</evidence>
<dbReference type="GO" id="GO:0016485">
    <property type="term" value="P:protein processing"/>
    <property type="evidence" value="ECO:0007669"/>
    <property type="project" value="TreeGrafter"/>
</dbReference>
<evidence type="ECO:0000313" key="5">
    <source>
        <dbReference type="EMBL" id="MDR7300041.1"/>
    </source>
</evidence>
<name>A0AAE4CK79_9ACTN</name>
<comment type="similarity">
    <text evidence="1">Belongs to the peptidase A31 family.</text>
</comment>
<dbReference type="InterPro" id="IPR000671">
    <property type="entry name" value="Peptidase_A31"/>
</dbReference>
<dbReference type="SUPFAM" id="SSF53163">
    <property type="entry name" value="HybD-like"/>
    <property type="match status" value="1"/>
</dbReference>
<evidence type="ECO:0000256" key="3">
    <source>
        <dbReference type="ARBA" id="ARBA00022750"/>
    </source>
</evidence>
<dbReference type="AlphaFoldDB" id="A0AAE4CK79"/>
<reference evidence="5" key="1">
    <citation type="submission" date="2023-07" db="EMBL/GenBank/DDBJ databases">
        <title>Sequencing the genomes of 1000 actinobacteria strains.</title>
        <authorList>
            <person name="Klenk H.-P."/>
        </authorList>
    </citation>
    <scope>NUCLEOTIDE SEQUENCE</scope>
    <source>
        <strain evidence="5">DSM 45977</strain>
    </source>
</reference>
<keyword evidence="3" id="KW-0064">Aspartyl protease</keyword>
<dbReference type="GO" id="GO:0004190">
    <property type="term" value="F:aspartic-type endopeptidase activity"/>
    <property type="evidence" value="ECO:0007669"/>
    <property type="project" value="UniProtKB-KW"/>
</dbReference>
<keyword evidence="2 5" id="KW-0645">Protease</keyword>